<protein>
    <submittedName>
        <fullName evidence="7">Proprotein convertase P-domain-containing protein</fullName>
    </submittedName>
</protein>
<keyword evidence="1" id="KW-0645">Protease</keyword>
<dbReference type="Pfam" id="PF00431">
    <property type="entry name" value="CUB"/>
    <property type="match status" value="1"/>
</dbReference>
<dbReference type="Pfam" id="PF01483">
    <property type="entry name" value="P_proprotein"/>
    <property type="match status" value="2"/>
</dbReference>
<evidence type="ECO:0000259" key="5">
    <source>
        <dbReference type="PROSITE" id="PS50093"/>
    </source>
</evidence>
<evidence type="ECO:0000259" key="6">
    <source>
        <dbReference type="PROSITE" id="PS51829"/>
    </source>
</evidence>
<dbReference type="InterPro" id="IPR035986">
    <property type="entry name" value="PKD_dom_sf"/>
</dbReference>
<reference evidence="7 8" key="1">
    <citation type="submission" date="2020-08" db="EMBL/GenBank/DDBJ databases">
        <title>Description of novel Flavobacterium F-408 isolate.</title>
        <authorList>
            <person name="Saticioglu I.B."/>
            <person name="Duman M."/>
            <person name="Altun S."/>
        </authorList>
    </citation>
    <scope>NUCLEOTIDE SEQUENCE [LARGE SCALE GENOMIC DNA]</scope>
    <source>
        <strain evidence="7 8">F-408</strain>
    </source>
</reference>
<accession>A0ABR7J2H4</accession>
<dbReference type="InterPro" id="IPR013783">
    <property type="entry name" value="Ig-like_fold"/>
</dbReference>
<dbReference type="InterPro" id="IPR008979">
    <property type="entry name" value="Galactose-bd-like_sf"/>
</dbReference>
<dbReference type="PROSITE" id="PS50093">
    <property type="entry name" value="PKD"/>
    <property type="match status" value="1"/>
</dbReference>
<sequence length="680" mass="69290">MGKKYFLLLIFLASSFISFSQTYTMNNGANGTISTCSGTFVDQGGAANYANSQNSTITFCPSTPGDKIRIVFNTFATEGAAGTCTDYLDVWYANAVGALGTNNDRLCGALGTTTLVSTSPDGCISFQFISNNSVRDSGWSATVSCVTPCTNPIAALTDTTTLNICSSSATNPGSLAVSFNGSASTAPGGFSITSYEWTWGDGTNSTTAAATTSHTFPGPGIYSVSLSVRNNNTDIDPLGCQSTNASTRLIRVLPPPDFTGSTLSTFNINCGNSINLNGLATSETMSTGPLSVSGSPVSLPDGSGVSYTTTLDFTGVFPVGATVTPGCYPTVTFDLEHTYSGDLDIILISPTGQSVILYDQHGGGIDFGLCTNPADDGVAGCPATYTVVSTGGVAWTAAGVTTTAPANGTCSYTGVCEAGTNYISQTYNSSNPFTPFNGADLNGVWTLQITDNIGFDDGTITGWSLAFPGSCYANAEFVTPDVSTLTWSHSGAGPVIPAQTTTSTSVTDPGPDGCPSPGTCIGNQLTNNVAVGPFPTPGSYVYSLTAVDEYGCNYVRNVTVNVAACACNLNLTSAVGTNNQTVCRNSAISSITYGYGGSATGVTFSGLPAGVTGTWAANVATISGTPTASGTFNYTITTVGCTPNLSLNGTITVTPLNTIAAGINRTTCINTAITSITLAT</sequence>
<comment type="caution">
    <text evidence="7">The sequence shown here is derived from an EMBL/GenBank/DDBJ whole genome shotgun (WGS) entry which is preliminary data.</text>
</comment>
<evidence type="ECO:0000256" key="3">
    <source>
        <dbReference type="ARBA" id="ARBA00023157"/>
    </source>
</evidence>
<dbReference type="InterPro" id="IPR000601">
    <property type="entry name" value="PKD_dom"/>
</dbReference>
<dbReference type="RefSeq" id="WP_187003041.1">
    <property type="nucleotide sequence ID" value="NZ_JACRUN010000026.1"/>
</dbReference>
<evidence type="ECO:0000256" key="1">
    <source>
        <dbReference type="ARBA" id="ARBA00022670"/>
    </source>
</evidence>
<evidence type="ECO:0000256" key="2">
    <source>
        <dbReference type="ARBA" id="ARBA00022801"/>
    </source>
</evidence>
<feature type="domain" description="P/Homo B" evidence="6">
    <location>
        <begin position="280"/>
        <end position="473"/>
    </location>
</feature>
<evidence type="ECO:0000313" key="7">
    <source>
        <dbReference type="EMBL" id="MBC5836279.1"/>
    </source>
</evidence>
<keyword evidence="2" id="KW-0378">Hydrolase</keyword>
<dbReference type="InterPro" id="IPR022409">
    <property type="entry name" value="PKD/Chitinase_dom"/>
</dbReference>
<dbReference type="Gene3D" id="2.60.120.260">
    <property type="entry name" value="Galactose-binding domain-like"/>
    <property type="match status" value="1"/>
</dbReference>
<dbReference type="SUPFAM" id="SSF49785">
    <property type="entry name" value="Galactose-binding domain-like"/>
    <property type="match status" value="1"/>
</dbReference>
<dbReference type="EMBL" id="JACRUN010000026">
    <property type="protein sequence ID" value="MBC5836279.1"/>
    <property type="molecule type" value="Genomic_DNA"/>
</dbReference>
<organism evidence="7 8">
    <name type="scientific">Flavobacterium bernardetii</name>
    <dbReference type="NCBI Taxonomy" id="2813823"/>
    <lineage>
        <taxon>Bacteria</taxon>
        <taxon>Pseudomonadati</taxon>
        <taxon>Bacteroidota</taxon>
        <taxon>Flavobacteriia</taxon>
        <taxon>Flavobacteriales</taxon>
        <taxon>Flavobacteriaceae</taxon>
        <taxon>Flavobacterium</taxon>
    </lineage>
</organism>
<dbReference type="Gene3D" id="2.60.120.290">
    <property type="entry name" value="Spermadhesin, CUB domain"/>
    <property type="match status" value="1"/>
</dbReference>
<proteinExistence type="predicted"/>
<dbReference type="InterPro" id="IPR000859">
    <property type="entry name" value="CUB_dom"/>
</dbReference>
<dbReference type="CDD" id="cd00146">
    <property type="entry name" value="PKD"/>
    <property type="match status" value="1"/>
</dbReference>
<dbReference type="InterPro" id="IPR035914">
    <property type="entry name" value="Sperma_CUB_dom_sf"/>
</dbReference>
<keyword evidence="4" id="KW-0732">Signal</keyword>
<dbReference type="Proteomes" id="UP000605990">
    <property type="component" value="Unassembled WGS sequence"/>
</dbReference>
<keyword evidence="3" id="KW-1015">Disulfide bond</keyword>
<dbReference type="SMART" id="SM00089">
    <property type="entry name" value="PKD"/>
    <property type="match status" value="1"/>
</dbReference>
<name>A0ABR7J2H4_9FLAO</name>
<dbReference type="SUPFAM" id="SSF49299">
    <property type="entry name" value="PKD domain"/>
    <property type="match status" value="1"/>
</dbReference>
<dbReference type="SUPFAM" id="SSF49854">
    <property type="entry name" value="Spermadhesin, CUB domain"/>
    <property type="match status" value="1"/>
</dbReference>
<evidence type="ECO:0000256" key="4">
    <source>
        <dbReference type="SAM" id="SignalP"/>
    </source>
</evidence>
<keyword evidence="8" id="KW-1185">Reference proteome</keyword>
<feature type="signal peptide" evidence="4">
    <location>
        <begin position="1"/>
        <end position="20"/>
    </location>
</feature>
<gene>
    <name evidence="7" type="ORF">H8R27_15415</name>
</gene>
<feature type="non-terminal residue" evidence="7">
    <location>
        <position position="680"/>
    </location>
</feature>
<dbReference type="InterPro" id="IPR002884">
    <property type="entry name" value="P_dom"/>
</dbReference>
<dbReference type="Gene3D" id="2.60.40.10">
    <property type="entry name" value="Immunoglobulins"/>
    <property type="match status" value="2"/>
</dbReference>
<feature type="domain" description="PKD" evidence="5">
    <location>
        <begin position="160"/>
        <end position="231"/>
    </location>
</feature>
<evidence type="ECO:0000313" key="8">
    <source>
        <dbReference type="Proteomes" id="UP000605990"/>
    </source>
</evidence>
<dbReference type="Pfam" id="PF18911">
    <property type="entry name" value="PKD_4"/>
    <property type="match status" value="1"/>
</dbReference>
<feature type="chain" id="PRO_5047013318" evidence="4">
    <location>
        <begin position="21"/>
        <end position="680"/>
    </location>
</feature>
<dbReference type="PROSITE" id="PS51829">
    <property type="entry name" value="P_HOMO_B"/>
    <property type="match status" value="1"/>
</dbReference>